<evidence type="ECO:0000313" key="2">
    <source>
        <dbReference type="Proteomes" id="UP001358586"/>
    </source>
</evidence>
<dbReference type="Proteomes" id="UP001358586">
    <property type="component" value="Chromosome 1"/>
</dbReference>
<accession>A0ABR0R4P3</accession>
<keyword evidence="2" id="KW-1185">Reference proteome</keyword>
<organism evidence="1 2">
    <name type="scientific">Gossypium arboreum</name>
    <name type="common">Tree cotton</name>
    <name type="synonym">Gossypium nanking</name>
    <dbReference type="NCBI Taxonomy" id="29729"/>
    <lineage>
        <taxon>Eukaryota</taxon>
        <taxon>Viridiplantae</taxon>
        <taxon>Streptophyta</taxon>
        <taxon>Embryophyta</taxon>
        <taxon>Tracheophyta</taxon>
        <taxon>Spermatophyta</taxon>
        <taxon>Magnoliopsida</taxon>
        <taxon>eudicotyledons</taxon>
        <taxon>Gunneridae</taxon>
        <taxon>Pentapetalae</taxon>
        <taxon>rosids</taxon>
        <taxon>malvids</taxon>
        <taxon>Malvales</taxon>
        <taxon>Malvaceae</taxon>
        <taxon>Malvoideae</taxon>
        <taxon>Gossypium</taxon>
    </lineage>
</organism>
<protein>
    <submittedName>
        <fullName evidence="1">Uncharacterized protein</fullName>
    </submittedName>
</protein>
<proteinExistence type="predicted"/>
<reference evidence="1 2" key="1">
    <citation type="submission" date="2023-03" db="EMBL/GenBank/DDBJ databases">
        <title>WGS of Gossypium arboreum.</title>
        <authorList>
            <person name="Yu D."/>
        </authorList>
    </citation>
    <scope>NUCLEOTIDE SEQUENCE [LARGE SCALE GENOMIC DNA]</scope>
    <source>
        <tissue evidence="1">Leaf</tissue>
    </source>
</reference>
<dbReference type="EMBL" id="JARKNE010000001">
    <property type="protein sequence ID" value="KAK5846552.1"/>
    <property type="molecule type" value="Genomic_DNA"/>
</dbReference>
<evidence type="ECO:0000313" key="1">
    <source>
        <dbReference type="EMBL" id="KAK5846552.1"/>
    </source>
</evidence>
<name>A0ABR0R4P3_GOSAR</name>
<comment type="caution">
    <text evidence="1">The sequence shown here is derived from an EMBL/GenBank/DDBJ whole genome shotgun (WGS) entry which is preliminary data.</text>
</comment>
<gene>
    <name evidence="1" type="ORF">PVK06_002845</name>
</gene>
<sequence length="61" mass="6540">MGYLFIFPCQAARMELDIVFNLSATILNSGAQFGELAAGIGGNLNSIVGLVSQAFMYVHKE</sequence>